<sequence length="105" mass="11093">MRRQTDQLEHGVDLFAHIACARLSGGRVLDHPAVRVSDVFFPAAAFGEIEIPQGRIPGRRGDSGRNGAGVGDALLDRVTRGSVQLALVERQHLLGISAQAAGVSV</sequence>
<gene>
    <name evidence="1" type="ORF">SDC9_192548</name>
</gene>
<dbReference type="AlphaFoldDB" id="A0A645I121"/>
<organism evidence="1">
    <name type="scientific">bioreactor metagenome</name>
    <dbReference type="NCBI Taxonomy" id="1076179"/>
    <lineage>
        <taxon>unclassified sequences</taxon>
        <taxon>metagenomes</taxon>
        <taxon>ecological metagenomes</taxon>
    </lineage>
</organism>
<dbReference type="EMBL" id="VSSQ01104537">
    <property type="protein sequence ID" value="MPN44981.1"/>
    <property type="molecule type" value="Genomic_DNA"/>
</dbReference>
<proteinExistence type="predicted"/>
<reference evidence="1" key="1">
    <citation type="submission" date="2019-08" db="EMBL/GenBank/DDBJ databases">
        <authorList>
            <person name="Kucharzyk K."/>
            <person name="Murdoch R.W."/>
            <person name="Higgins S."/>
            <person name="Loffler F."/>
        </authorList>
    </citation>
    <scope>NUCLEOTIDE SEQUENCE</scope>
</reference>
<accession>A0A645I121</accession>
<comment type="caution">
    <text evidence="1">The sequence shown here is derived from an EMBL/GenBank/DDBJ whole genome shotgun (WGS) entry which is preliminary data.</text>
</comment>
<evidence type="ECO:0000313" key="1">
    <source>
        <dbReference type="EMBL" id="MPN44981.1"/>
    </source>
</evidence>
<protein>
    <submittedName>
        <fullName evidence="1">Uncharacterized protein</fullName>
    </submittedName>
</protein>
<name>A0A645I121_9ZZZZ</name>